<evidence type="ECO:0000256" key="7">
    <source>
        <dbReference type="ARBA" id="ARBA00024211"/>
    </source>
</evidence>
<dbReference type="InterPro" id="IPR010369">
    <property type="entry name" value="SOK"/>
</dbReference>
<proteinExistence type="inferred from homology"/>
<name>A0AAV2EUV7_9ROSI</name>
<dbReference type="PANTHER" id="PTHR31083:SF6">
    <property type="entry name" value="PROTEIN SOSEKI 3"/>
    <property type="match status" value="1"/>
</dbReference>
<dbReference type="GO" id="GO:0051301">
    <property type="term" value="P:cell division"/>
    <property type="evidence" value="ECO:0007669"/>
    <property type="project" value="UniProtKB-KW"/>
</dbReference>
<keyword evidence="10" id="KW-1185">Reference proteome</keyword>
<sequence>MEARMKKYRTKSPDQSKEWTERLPKYHQQHRKVVIVFYLCRNRQLEHPHFIEVPLSSPDGLYLRDLHLIEKLNVLRGRGMTSM</sequence>
<dbReference type="GO" id="GO:0051258">
    <property type="term" value="P:protein polymerization"/>
    <property type="evidence" value="ECO:0007669"/>
    <property type="project" value="UniProtKB-ARBA"/>
</dbReference>
<protein>
    <recommendedName>
        <fullName evidence="8">SOSEKI DIX-like domain-containing protein</fullName>
    </recommendedName>
</protein>
<dbReference type="Pfam" id="PF06136">
    <property type="entry name" value="SOK"/>
    <property type="match status" value="1"/>
</dbReference>
<evidence type="ECO:0000259" key="8">
    <source>
        <dbReference type="Pfam" id="PF06136"/>
    </source>
</evidence>
<dbReference type="EMBL" id="OZ034818">
    <property type="protein sequence ID" value="CAL1389761.1"/>
    <property type="molecule type" value="Genomic_DNA"/>
</dbReference>
<reference evidence="9 10" key="1">
    <citation type="submission" date="2024-04" db="EMBL/GenBank/DDBJ databases">
        <authorList>
            <person name="Fracassetti M."/>
        </authorList>
    </citation>
    <scope>NUCLEOTIDE SEQUENCE [LARGE SCALE GENOMIC DNA]</scope>
</reference>
<dbReference type="InterPro" id="IPR048351">
    <property type="entry name" value="SOK_DIX"/>
</dbReference>
<comment type="similarity">
    <text evidence="7">Belongs to the SOSEKI family.</text>
</comment>
<evidence type="ECO:0000256" key="4">
    <source>
        <dbReference type="ARBA" id="ARBA00022618"/>
    </source>
</evidence>
<organism evidence="9 10">
    <name type="scientific">Linum trigynum</name>
    <dbReference type="NCBI Taxonomy" id="586398"/>
    <lineage>
        <taxon>Eukaryota</taxon>
        <taxon>Viridiplantae</taxon>
        <taxon>Streptophyta</taxon>
        <taxon>Embryophyta</taxon>
        <taxon>Tracheophyta</taxon>
        <taxon>Spermatophyta</taxon>
        <taxon>Magnoliopsida</taxon>
        <taxon>eudicotyledons</taxon>
        <taxon>Gunneridae</taxon>
        <taxon>Pentapetalae</taxon>
        <taxon>rosids</taxon>
        <taxon>fabids</taxon>
        <taxon>Malpighiales</taxon>
        <taxon>Linaceae</taxon>
        <taxon>Linum</taxon>
    </lineage>
</organism>
<accession>A0AAV2EUV7</accession>
<keyword evidence="2" id="KW-0217">Developmental protein</keyword>
<comment type="subcellular location">
    <subcellularLocation>
        <location evidence="1">Cell membrane</location>
        <topology evidence="1">Peripheral membrane protein</topology>
        <orientation evidence="1">Cytoplasmic side</orientation>
    </subcellularLocation>
</comment>
<evidence type="ECO:0000256" key="2">
    <source>
        <dbReference type="ARBA" id="ARBA00022473"/>
    </source>
</evidence>
<evidence type="ECO:0000313" key="10">
    <source>
        <dbReference type="Proteomes" id="UP001497516"/>
    </source>
</evidence>
<dbReference type="Proteomes" id="UP001497516">
    <property type="component" value="Chromosome 5"/>
</dbReference>
<dbReference type="PANTHER" id="PTHR31083">
    <property type="entry name" value="UPSTREAM OF FLC PROTEIN (DUF966)"/>
    <property type="match status" value="1"/>
</dbReference>
<feature type="domain" description="SOSEKI DIX-like" evidence="8">
    <location>
        <begin position="33"/>
        <end position="83"/>
    </location>
</feature>
<keyword evidence="4" id="KW-0132">Cell division</keyword>
<evidence type="ECO:0000256" key="5">
    <source>
        <dbReference type="ARBA" id="ARBA00023136"/>
    </source>
</evidence>
<evidence type="ECO:0000313" key="9">
    <source>
        <dbReference type="EMBL" id="CAL1389761.1"/>
    </source>
</evidence>
<evidence type="ECO:0000256" key="1">
    <source>
        <dbReference type="ARBA" id="ARBA00004413"/>
    </source>
</evidence>
<keyword evidence="3" id="KW-1003">Cell membrane</keyword>
<keyword evidence="6" id="KW-0131">Cell cycle</keyword>
<gene>
    <name evidence="9" type="ORF">LTRI10_LOCUS30595</name>
</gene>
<keyword evidence="5" id="KW-0472">Membrane</keyword>
<evidence type="ECO:0000256" key="6">
    <source>
        <dbReference type="ARBA" id="ARBA00023306"/>
    </source>
</evidence>
<evidence type="ECO:0000256" key="3">
    <source>
        <dbReference type="ARBA" id="ARBA00022475"/>
    </source>
</evidence>
<dbReference type="AlphaFoldDB" id="A0AAV2EUV7"/>
<dbReference type="GO" id="GO:0005886">
    <property type="term" value="C:plasma membrane"/>
    <property type="evidence" value="ECO:0007669"/>
    <property type="project" value="UniProtKB-SubCell"/>
</dbReference>